<dbReference type="EMBL" id="LAZR01035018">
    <property type="protein sequence ID" value="KKL28660.1"/>
    <property type="molecule type" value="Genomic_DNA"/>
</dbReference>
<name>A0A0F9C365_9ZZZZ</name>
<accession>A0A0F9C365</accession>
<proteinExistence type="predicted"/>
<protein>
    <submittedName>
        <fullName evidence="1">Uncharacterized protein</fullName>
    </submittedName>
</protein>
<reference evidence="1" key="1">
    <citation type="journal article" date="2015" name="Nature">
        <title>Complex archaea that bridge the gap between prokaryotes and eukaryotes.</title>
        <authorList>
            <person name="Spang A."/>
            <person name="Saw J.H."/>
            <person name="Jorgensen S.L."/>
            <person name="Zaremba-Niedzwiedzka K."/>
            <person name="Martijn J."/>
            <person name="Lind A.E."/>
            <person name="van Eijk R."/>
            <person name="Schleper C."/>
            <person name="Guy L."/>
            <person name="Ettema T.J."/>
        </authorList>
    </citation>
    <scope>NUCLEOTIDE SEQUENCE</scope>
</reference>
<evidence type="ECO:0000313" key="1">
    <source>
        <dbReference type="EMBL" id="KKL28660.1"/>
    </source>
</evidence>
<organism evidence="1">
    <name type="scientific">marine sediment metagenome</name>
    <dbReference type="NCBI Taxonomy" id="412755"/>
    <lineage>
        <taxon>unclassified sequences</taxon>
        <taxon>metagenomes</taxon>
        <taxon>ecological metagenomes</taxon>
    </lineage>
</organism>
<comment type="caution">
    <text evidence="1">The sequence shown here is derived from an EMBL/GenBank/DDBJ whole genome shotgun (WGS) entry which is preliminary data.</text>
</comment>
<gene>
    <name evidence="1" type="ORF">LCGC14_2372950</name>
</gene>
<sequence>MEFGGDMYKYPTAEICEKVRELNQVGNRHIPGFAIAPACIEILVPPLEEDEPQNEELPI</sequence>
<dbReference type="AlphaFoldDB" id="A0A0F9C365"/>